<dbReference type="RefSeq" id="XP_013088019.2">
    <property type="nucleotide sequence ID" value="XM_013232565.2"/>
</dbReference>
<protein>
    <recommendedName>
        <fullName evidence="4">CUB domain-containing protein</fullName>
    </recommendedName>
</protein>
<dbReference type="CDD" id="cd00041">
    <property type="entry name" value="CUB"/>
    <property type="match status" value="1"/>
</dbReference>
<sequence>MKGLTRRIGAHGLASIFVSVCLFELVVCSCRSPVTELFAYHNPTVYQMNDSVIPFLTSDKGEECTFLISASDKNEIVTLSFPIFSLKSDDCLEIFDGKAENSQSLDELCDKNPKPAYTSSQQVLRVVYKRGEESGKRKLSMMYSSQKYISNEKIIRIAGIIGAVLAAIGLTFVILRATRCCSCIRNKNTNGDHHERVSSVRETTRLTTIGSDEVEESTRTVVVNPTDPNPSVTPDNDNQTPGNNQSAHPEGSDSDSLPDVNELPPSYESLYLNELGEAIDPPNYSPPKHRSSHPPRRVHTIN</sequence>
<dbReference type="Pfam" id="PF00431">
    <property type="entry name" value="CUB"/>
    <property type="match status" value="1"/>
</dbReference>
<dbReference type="InterPro" id="IPR000859">
    <property type="entry name" value="CUB_dom"/>
</dbReference>
<evidence type="ECO:0000256" key="2">
    <source>
        <dbReference type="SAM" id="MobiDB-lite"/>
    </source>
</evidence>
<keyword evidence="3" id="KW-0472">Membrane</keyword>
<feature type="compositionally biased region" description="Polar residues" evidence="2">
    <location>
        <begin position="229"/>
        <end position="247"/>
    </location>
</feature>
<proteinExistence type="predicted"/>
<name>A0A2C9M281_BIOGL</name>
<dbReference type="InterPro" id="IPR035914">
    <property type="entry name" value="Sperma_CUB_dom_sf"/>
</dbReference>
<dbReference type="VEuPathDB" id="VectorBase:BGLAX_042618"/>
<dbReference type="Gene3D" id="2.60.120.290">
    <property type="entry name" value="Spermadhesin, CUB domain"/>
    <property type="match status" value="1"/>
</dbReference>
<gene>
    <name evidence="5" type="primary">106072225</name>
</gene>
<feature type="compositionally biased region" description="Basic residues" evidence="2">
    <location>
        <begin position="287"/>
        <end position="302"/>
    </location>
</feature>
<reference evidence="5" key="1">
    <citation type="submission" date="2020-05" db="UniProtKB">
        <authorList>
            <consortium name="EnsemblMetazoa"/>
        </authorList>
    </citation>
    <scope>IDENTIFICATION</scope>
    <source>
        <strain evidence="5">BB02</strain>
    </source>
</reference>
<dbReference type="AlphaFoldDB" id="A0A2C9M281"/>
<keyword evidence="3" id="KW-1133">Transmembrane helix</keyword>
<evidence type="ECO:0000313" key="6">
    <source>
        <dbReference type="Proteomes" id="UP000076420"/>
    </source>
</evidence>
<dbReference type="SUPFAM" id="SSF49854">
    <property type="entry name" value="Spermadhesin, CUB domain"/>
    <property type="match status" value="1"/>
</dbReference>
<dbReference type="Proteomes" id="UP000076420">
    <property type="component" value="Unassembled WGS sequence"/>
</dbReference>
<organism evidence="5 6">
    <name type="scientific">Biomphalaria glabrata</name>
    <name type="common">Bloodfluke planorb</name>
    <name type="synonym">Freshwater snail</name>
    <dbReference type="NCBI Taxonomy" id="6526"/>
    <lineage>
        <taxon>Eukaryota</taxon>
        <taxon>Metazoa</taxon>
        <taxon>Spiralia</taxon>
        <taxon>Lophotrochozoa</taxon>
        <taxon>Mollusca</taxon>
        <taxon>Gastropoda</taxon>
        <taxon>Heterobranchia</taxon>
        <taxon>Euthyneura</taxon>
        <taxon>Panpulmonata</taxon>
        <taxon>Hygrophila</taxon>
        <taxon>Lymnaeoidea</taxon>
        <taxon>Planorbidae</taxon>
        <taxon>Biomphalaria</taxon>
    </lineage>
</organism>
<dbReference type="KEGG" id="bgt:106072225"/>
<feature type="domain" description="CUB" evidence="4">
    <location>
        <begin position="60"/>
        <end position="137"/>
    </location>
</feature>
<keyword evidence="3" id="KW-0812">Transmembrane</keyword>
<feature type="transmembrane region" description="Helical" evidence="3">
    <location>
        <begin position="154"/>
        <end position="175"/>
    </location>
</feature>
<evidence type="ECO:0000256" key="1">
    <source>
        <dbReference type="ARBA" id="ARBA00023157"/>
    </source>
</evidence>
<evidence type="ECO:0000313" key="5">
    <source>
        <dbReference type="EnsemblMetazoa" id="BGLB037668-PA"/>
    </source>
</evidence>
<dbReference type="VEuPathDB" id="VectorBase:BGLB037668"/>
<evidence type="ECO:0000256" key="3">
    <source>
        <dbReference type="SAM" id="Phobius"/>
    </source>
</evidence>
<keyword evidence="1" id="KW-1015">Disulfide bond</keyword>
<dbReference type="EnsemblMetazoa" id="BGLB037668-RB">
    <property type="protein sequence ID" value="BGLB037668-PB"/>
    <property type="gene ID" value="BGLB037668"/>
</dbReference>
<dbReference type="EnsemblMetazoa" id="BGLB037668-RA">
    <property type="protein sequence ID" value="BGLB037668-PA"/>
    <property type="gene ID" value="BGLB037668"/>
</dbReference>
<accession>A0A2C9M281</accession>
<dbReference type="OrthoDB" id="6090761at2759"/>
<evidence type="ECO:0000259" key="4">
    <source>
        <dbReference type="Pfam" id="PF00431"/>
    </source>
</evidence>
<dbReference type="RefSeq" id="XP_013088020.2">
    <property type="nucleotide sequence ID" value="XM_013232566.2"/>
</dbReference>
<feature type="region of interest" description="Disordered" evidence="2">
    <location>
        <begin position="210"/>
        <end position="302"/>
    </location>
</feature>